<dbReference type="PANTHER" id="PTHR39074">
    <property type="entry name" value="AGAP007547-PA"/>
    <property type="match status" value="1"/>
</dbReference>
<dbReference type="AlphaFoldDB" id="A0A1B6J3J9"/>
<protein>
    <submittedName>
        <fullName evidence="2">Uncharacterized protein</fullName>
    </submittedName>
</protein>
<feature type="transmembrane region" description="Helical" evidence="1">
    <location>
        <begin position="169"/>
        <end position="189"/>
    </location>
</feature>
<keyword evidence="1" id="KW-0472">Membrane</keyword>
<reference evidence="2" key="1">
    <citation type="submission" date="2015-11" db="EMBL/GenBank/DDBJ databases">
        <title>De novo transcriptome assembly of four potential Pierce s Disease insect vectors from Arizona vineyards.</title>
        <authorList>
            <person name="Tassone E.E."/>
        </authorList>
    </citation>
    <scope>NUCLEOTIDE SEQUENCE</scope>
</reference>
<dbReference type="EMBL" id="GECU01013959">
    <property type="protein sequence ID" value="JAS93747.1"/>
    <property type="molecule type" value="Transcribed_RNA"/>
</dbReference>
<keyword evidence="1" id="KW-0812">Transmembrane</keyword>
<gene>
    <name evidence="2" type="ORF">g.11912</name>
</gene>
<keyword evidence="1" id="KW-1133">Transmembrane helix</keyword>
<feature type="transmembrane region" description="Helical" evidence="1">
    <location>
        <begin position="108"/>
        <end position="127"/>
    </location>
</feature>
<feature type="transmembrane region" description="Helical" evidence="1">
    <location>
        <begin position="269"/>
        <end position="286"/>
    </location>
</feature>
<feature type="transmembrane region" description="Helical" evidence="1">
    <location>
        <begin position="37"/>
        <end position="62"/>
    </location>
</feature>
<name>A0A1B6J3J9_9HEMI</name>
<accession>A0A1B6J3J9</accession>
<sequence>MFGIDSCNNIKNMTSYSIDYENRRFSKNQRSKIVESFITNTIACLGPIVIPPLHIYIIYHFWRQYSRHVDRHYCTCSCWDTVFKGTYESGIASYKHVYFNATRNTGKIWSLTALCVIALYEAVRRLAVLLLNNRLRHSMLILFLSSIFSHYYSWWSFFNYWNDDFYSQWNHQLFFSLTELFSTLIVLRLADSRESVRPFKVLPIVAVAATHIVASSWDQFLDNVIRGEGSAHQVLRDVCFMVPDILHVVLPLLELLCVCSHSHSLRRDCLLFCILLTIGLVFSIYTNSVNDW</sequence>
<dbReference type="PANTHER" id="PTHR39074:SF1">
    <property type="entry name" value="AGAP007547-PA"/>
    <property type="match status" value="1"/>
</dbReference>
<feature type="transmembrane region" description="Helical" evidence="1">
    <location>
        <begin position="139"/>
        <end position="157"/>
    </location>
</feature>
<organism evidence="2">
    <name type="scientific">Homalodisca liturata</name>
    <dbReference type="NCBI Taxonomy" id="320908"/>
    <lineage>
        <taxon>Eukaryota</taxon>
        <taxon>Metazoa</taxon>
        <taxon>Ecdysozoa</taxon>
        <taxon>Arthropoda</taxon>
        <taxon>Hexapoda</taxon>
        <taxon>Insecta</taxon>
        <taxon>Pterygota</taxon>
        <taxon>Neoptera</taxon>
        <taxon>Paraneoptera</taxon>
        <taxon>Hemiptera</taxon>
        <taxon>Auchenorrhyncha</taxon>
        <taxon>Membracoidea</taxon>
        <taxon>Cicadellidae</taxon>
        <taxon>Cicadellinae</taxon>
        <taxon>Proconiini</taxon>
        <taxon>Homalodisca</taxon>
    </lineage>
</organism>
<evidence type="ECO:0000256" key="1">
    <source>
        <dbReference type="SAM" id="Phobius"/>
    </source>
</evidence>
<proteinExistence type="predicted"/>
<evidence type="ECO:0000313" key="2">
    <source>
        <dbReference type="EMBL" id="JAS93747.1"/>
    </source>
</evidence>